<dbReference type="EMBL" id="HBUF01308672">
    <property type="protein sequence ID" value="CAG6692740.1"/>
    <property type="molecule type" value="Transcribed_RNA"/>
</dbReference>
<dbReference type="InterPro" id="IPR050602">
    <property type="entry name" value="Malonyl-ACP_OMT"/>
</dbReference>
<dbReference type="SUPFAM" id="SSF53335">
    <property type="entry name" value="S-adenosyl-L-methionine-dependent methyltransferases"/>
    <property type="match status" value="1"/>
</dbReference>
<keyword evidence="3" id="KW-0830">Ubiquinone</keyword>
<accession>A0A8D8TTM2</accession>
<dbReference type="EMBL" id="HBUF01308666">
    <property type="protein sequence ID" value="CAG6692726.1"/>
    <property type="molecule type" value="Transcribed_RNA"/>
</dbReference>
<dbReference type="GO" id="GO:0032259">
    <property type="term" value="P:methylation"/>
    <property type="evidence" value="ECO:0007669"/>
    <property type="project" value="UniProtKB-KW"/>
</dbReference>
<organism evidence="3">
    <name type="scientific">Cacopsylla melanoneura</name>
    <dbReference type="NCBI Taxonomy" id="428564"/>
    <lineage>
        <taxon>Eukaryota</taxon>
        <taxon>Metazoa</taxon>
        <taxon>Ecdysozoa</taxon>
        <taxon>Arthropoda</taxon>
        <taxon>Hexapoda</taxon>
        <taxon>Insecta</taxon>
        <taxon>Pterygota</taxon>
        <taxon>Neoptera</taxon>
        <taxon>Paraneoptera</taxon>
        <taxon>Hemiptera</taxon>
        <taxon>Sternorrhyncha</taxon>
        <taxon>Psylloidea</taxon>
        <taxon>Psyllidae</taxon>
        <taxon>Psyllinae</taxon>
        <taxon>Cacopsylla</taxon>
    </lineage>
</organism>
<evidence type="ECO:0000313" key="3">
    <source>
        <dbReference type="EMBL" id="CAG6692744.1"/>
    </source>
</evidence>
<dbReference type="EMBL" id="HBUF01308670">
    <property type="protein sequence ID" value="CAG6692736.1"/>
    <property type="molecule type" value="Transcribed_RNA"/>
</dbReference>
<dbReference type="EMBL" id="HBUF01308664">
    <property type="protein sequence ID" value="CAG6692722.1"/>
    <property type="molecule type" value="Transcribed_RNA"/>
</dbReference>
<dbReference type="EMBL" id="HBUF01308667">
    <property type="protein sequence ID" value="CAG6692729.1"/>
    <property type="molecule type" value="Transcribed_RNA"/>
</dbReference>
<dbReference type="EMBL" id="HBUF01308674">
    <property type="protein sequence ID" value="CAG6692744.1"/>
    <property type="molecule type" value="Transcribed_RNA"/>
</dbReference>
<keyword evidence="2" id="KW-0808">Transferase</keyword>
<dbReference type="InterPro" id="IPR029063">
    <property type="entry name" value="SAM-dependent_MTases_sf"/>
</dbReference>
<dbReference type="EMBL" id="HBUF01308665">
    <property type="protein sequence ID" value="CAG6692724.1"/>
    <property type="molecule type" value="Transcribed_RNA"/>
</dbReference>
<dbReference type="EMBL" id="HBUF01308669">
    <property type="protein sequence ID" value="CAG6692734.1"/>
    <property type="molecule type" value="Transcribed_RNA"/>
</dbReference>
<dbReference type="Gene3D" id="3.40.50.150">
    <property type="entry name" value="Vaccinia Virus protein VP39"/>
    <property type="match status" value="1"/>
</dbReference>
<dbReference type="AlphaFoldDB" id="A0A8D8TTM2"/>
<dbReference type="EMBL" id="HBUF01308663">
    <property type="protein sequence ID" value="CAG6692720.1"/>
    <property type="molecule type" value="Transcribed_RNA"/>
</dbReference>
<dbReference type="GO" id="GO:0032981">
    <property type="term" value="P:mitochondrial respiratory chain complex I assembly"/>
    <property type="evidence" value="ECO:0007669"/>
    <property type="project" value="TreeGrafter"/>
</dbReference>
<dbReference type="EMBL" id="HBUF01308668">
    <property type="protein sequence ID" value="CAG6692731.1"/>
    <property type="molecule type" value="Transcribed_RNA"/>
</dbReference>
<sequence>MTSLWKNTLKKRQKKKNKLKMFFRHSVSSVLISSSKVDAIRSVSTNSKLYFHKSLVCPNVQQSRNELNDQIMYVFNRENKVLQKERLAKLEDVEVYDYLKDEVGYRLSDRVFDIKKKFNTAVDLGCGRGHVSKNIQASSVEKLIMCDNSQSILSQAITPEDTDVIYEKKLVDEENIPFAENSIDLLISNLSLHWVNNLPGCFQQVMKCLKPDGVFLASLFGGETLYELRSAVQLAELERCGGVASHVSPFVQIRDVGSLLNRAGFSMLTIDVDEIVINYPSLFELMWDLKGMGENNASVNRTLRFPLDLQYASAAVYEKFYGQEAPEKNGGGMCIPATFQIIYLVAWKPDPSQPKPLARGSAEVSLKDLHRIDDIAKKKGFIKFDENKD</sequence>
<dbReference type="EMBL" id="HBUF01308673">
    <property type="protein sequence ID" value="CAG6692742.1"/>
    <property type="molecule type" value="Transcribed_RNA"/>
</dbReference>
<dbReference type="GO" id="GO:0005739">
    <property type="term" value="C:mitochondrion"/>
    <property type="evidence" value="ECO:0007669"/>
    <property type="project" value="TreeGrafter"/>
</dbReference>
<dbReference type="GO" id="GO:0008168">
    <property type="term" value="F:methyltransferase activity"/>
    <property type="evidence" value="ECO:0007669"/>
    <property type="project" value="UniProtKB-KW"/>
</dbReference>
<proteinExistence type="predicted"/>
<keyword evidence="1" id="KW-0489">Methyltransferase</keyword>
<protein>
    <submittedName>
        <fullName evidence="3">NADH dehydrogenase [ubiquinone] 1 alpha subcomplex assembly factor 5</fullName>
    </submittedName>
</protein>
<name>A0A8D8TTM2_9HEMI</name>
<dbReference type="EMBL" id="HBUF01308675">
    <property type="protein sequence ID" value="CAG6692746.1"/>
    <property type="molecule type" value="Transcribed_RNA"/>
</dbReference>
<dbReference type="EMBL" id="HBUF01308671">
    <property type="protein sequence ID" value="CAG6692738.1"/>
    <property type="molecule type" value="Transcribed_RNA"/>
</dbReference>
<dbReference type="PANTHER" id="PTHR13090:SF1">
    <property type="entry name" value="ARGININE-HYDROXYLASE NDUFAF5, MITOCHONDRIAL"/>
    <property type="match status" value="1"/>
</dbReference>
<evidence type="ECO:0000256" key="2">
    <source>
        <dbReference type="ARBA" id="ARBA00022679"/>
    </source>
</evidence>
<evidence type="ECO:0000256" key="1">
    <source>
        <dbReference type="ARBA" id="ARBA00022603"/>
    </source>
</evidence>
<reference evidence="3" key="1">
    <citation type="submission" date="2021-05" db="EMBL/GenBank/DDBJ databases">
        <authorList>
            <person name="Alioto T."/>
            <person name="Alioto T."/>
            <person name="Gomez Garrido J."/>
        </authorList>
    </citation>
    <scope>NUCLEOTIDE SEQUENCE</scope>
</reference>
<dbReference type="CDD" id="cd02440">
    <property type="entry name" value="AdoMet_MTases"/>
    <property type="match status" value="1"/>
</dbReference>
<dbReference type="EMBL" id="HBUF01308676">
    <property type="protein sequence ID" value="CAG6692748.1"/>
    <property type="molecule type" value="Transcribed_RNA"/>
</dbReference>
<dbReference type="Pfam" id="PF13489">
    <property type="entry name" value="Methyltransf_23"/>
    <property type="match status" value="1"/>
</dbReference>
<dbReference type="PANTHER" id="PTHR13090">
    <property type="entry name" value="ARGININE-HYDROXYLASE NDUFAF5, MITOCHONDRIAL"/>
    <property type="match status" value="1"/>
</dbReference>